<evidence type="ECO:0008006" key="3">
    <source>
        <dbReference type="Google" id="ProtNLM"/>
    </source>
</evidence>
<proteinExistence type="predicted"/>
<reference evidence="2" key="1">
    <citation type="submission" date="2012-01" db="EMBL/GenBank/DDBJ databases">
        <title>The Genome Sequence of Treponema denticola H-22.</title>
        <authorList>
            <consortium name="The Broad Institute Genome Sequencing Platform"/>
            <person name="Earl A."/>
            <person name="Ward D."/>
            <person name="Feldgarden M."/>
            <person name="Gevers D."/>
            <person name="Blanton J.M."/>
            <person name="Fenno C.J."/>
            <person name="Baranova O.V."/>
            <person name="Mathney J."/>
            <person name="Dewhirst F.E."/>
            <person name="Izard J."/>
            <person name="Young S.K."/>
            <person name="Zeng Q."/>
            <person name="Gargeya S."/>
            <person name="Fitzgerald M."/>
            <person name="Haas B."/>
            <person name="Abouelleil A."/>
            <person name="Alvarado L."/>
            <person name="Arachchi H.M."/>
            <person name="Berlin A."/>
            <person name="Chapman S.B."/>
            <person name="Gearin G."/>
            <person name="Goldberg J."/>
            <person name="Griggs A."/>
            <person name="Gujja S."/>
            <person name="Hansen M."/>
            <person name="Heiman D."/>
            <person name="Howarth C."/>
            <person name="Larimer J."/>
            <person name="Lui A."/>
            <person name="MacDonald P.J.P."/>
            <person name="McCowen C."/>
            <person name="Montmayeur A."/>
            <person name="Murphy C."/>
            <person name="Neiman D."/>
            <person name="Pearson M."/>
            <person name="Priest M."/>
            <person name="Roberts A."/>
            <person name="Saif S."/>
            <person name="Shea T."/>
            <person name="Sisk P."/>
            <person name="Stolte C."/>
            <person name="Sykes S."/>
            <person name="Wortman J."/>
            <person name="Nusbaum C."/>
            <person name="Birren B."/>
        </authorList>
    </citation>
    <scope>NUCLEOTIDE SEQUENCE [LARGE SCALE GENOMIC DNA]</scope>
    <source>
        <strain evidence="2">H-22</strain>
    </source>
</reference>
<dbReference type="Pfam" id="PF08695">
    <property type="entry name" value="Coa1"/>
    <property type="match status" value="1"/>
</dbReference>
<dbReference type="HOGENOM" id="CLU_1234538_0_0_12"/>
<organism evidence="2">
    <name type="scientific">Treponema denticola H-22</name>
    <dbReference type="NCBI Taxonomy" id="999432"/>
    <lineage>
        <taxon>Bacteria</taxon>
        <taxon>Pseudomonadati</taxon>
        <taxon>Spirochaetota</taxon>
        <taxon>Spirochaetia</taxon>
        <taxon>Spirochaetales</taxon>
        <taxon>Treponemataceae</taxon>
        <taxon>Treponema</taxon>
    </lineage>
</organism>
<keyword evidence="1" id="KW-0472">Membrane</keyword>
<accession>A0A0E2E755</accession>
<gene>
    <name evidence="2" type="ORF">HMPREF9726_00570</name>
</gene>
<keyword evidence="1" id="KW-0812">Transmembrane</keyword>
<dbReference type="InterPro" id="IPR014807">
    <property type="entry name" value="Coa1"/>
</dbReference>
<dbReference type="Proteomes" id="UP000011705">
    <property type="component" value="Chromosome"/>
</dbReference>
<evidence type="ECO:0000256" key="1">
    <source>
        <dbReference type="SAM" id="Phobius"/>
    </source>
</evidence>
<dbReference type="RefSeq" id="WP_002683290.1">
    <property type="nucleotide sequence ID" value="NZ_CM001795.1"/>
</dbReference>
<name>A0A0E2E755_TREDN</name>
<feature type="transmembrane region" description="Helical" evidence="1">
    <location>
        <begin position="34"/>
        <end position="54"/>
    </location>
</feature>
<comment type="caution">
    <text evidence="2">The sequence shown here is derived from an EMBL/GenBank/DDBJ whole genome shotgun (WGS) entry which is preliminary data.</text>
</comment>
<feature type="transmembrane region" description="Helical" evidence="1">
    <location>
        <begin position="102"/>
        <end position="128"/>
    </location>
</feature>
<dbReference type="AlphaFoldDB" id="A0A0E2E755"/>
<dbReference type="PATRIC" id="fig|999432.5.peg.591"/>
<sequence>MKTGLFFTIFFILWIGPIIAGVFVAKKKNRSPHWFWLGIWPGIGLWVFIIMLILKSLEICESCNKAIPNGAKVCPYCGKETMLASKTTEEIKTIKKRENKKIIITVFTVLLIIFILVAGIFIFVGMAFKNSEPFKHSIELIENNSEIMEYIGNNYRQTGMILGSINVSGNSTGNASIMYKIKGKNGISRIYVKAEKENGIWIYQKILFYKELGSTDVIDLLEEK</sequence>
<evidence type="ECO:0000313" key="2">
    <source>
        <dbReference type="EMBL" id="EMB35295.1"/>
    </source>
</evidence>
<protein>
    <recommendedName>
        <fullName evidence="3">Zinc-ribbon domain-containing protein</fullName>
    </recommendedName>
</protein>
<dbReference type="EMBL" id="AGDV01000005">
    <property type="protein sequence ID" value="EMB35295.1"/>
    <property type="molecule type" value="Genomic_DNA"/>
</dbReference>
<keyword evidence="1" id="KW-1133">Transmembrane helix</keyword>